<dbReference type="Proteomes" id="UP000008553">
    <property type="component" value="Unassembled WGS sequence"/>
</dbReference>
<dbReference type="PaxDb" id="73239-Q7RNU3"/>
<comment type="caution">
    <text evidence="2">The sequence shown here is derived from an EMBL/GenBank/DDBJ whole genome shotgun (WGS) entry which is preliminary data.</text>
</comment>
<proteinExistence type="predicted"/>
<name>Q7RNU3_PLAYO</name>
<dbReference type="SUPFAM" id="SSF54919">
    <property type="entry name" value="Nucleoside diphosphate kinase, NDK"/>
    <property type="match status" value="1"/>
</dbReference>
<dbReference type="Gene3D" id="3.30.70.141">
    <property type="entry name" value="Nucleoside diphosphate kinase-like domain"/>
    <property type="match status" value="1"/>
</dbReference>
<evidence type="ECO:0000313" key="2">
    <source>
        <dbReference type="EMBL" id="EAA21086.1"/>
    </source>
</evidence>
<feature type="domain" description="Nucleoside diphosphate kinase-like" evidence="1">
    <location>
        <begin position="14"/>
        <end position="67"/>
    </location>
</feature>
<protein>
    <recommendedName>
        <fullName evidence="1">Nucleoside diphosphate kinase-like domain-containing protein</fullName>
    </recommendedName>
</protein>
<dbReference type="InterPro" id="IPR036850">
    <property type="entry name" value="NDK-like_dom_sf"/>
</dbReference>
<dbReference type="EMBL" id="AABL01000465">
    <property type="protein sequence ID" value="EAA21086.1"/>
    <property type="molecule type" value="Genomic_DNA"/>
</dbReference>
<sequence>MNYFFPPLDKTNLERNLIIIKPDVIEKNKISDVINDILNFNLLIVSVKREILTIEKAKRLYEDIVDKGINCISRCRILCGESLSKMNFEDIPTSCLKRKYGTNEIMNGVVSAFKMVK</sequence>
<accession>Q7RNU3</accession>
<dbReference type="Pfam" id="PF00334">
    <property type="entry name" value="NDK"/>
    <property type="match status" value="1"/>
</dbReference>
<evidence type="ECO:0000313" key="3">
    <source>
        <dbReference type="Proteomes" id="UP000008553"/>
    </source>
</evidence>
<organism evidence="2 3">
    <name type="scientific">Plasmodium yoelii yoelii</name>
    <dbReference type="NCBI Taxonomy" id="73239"/>
    <lineage>
        <taxon>Eukaryota</taxon>
        <taxon>Sar</taxon>
        <taxon>Alveolata</taxon>
        <taxon>Apicomplexa</taxon>
        <taxon>Aconoidasida</taxon>
        <taxon>Haemosporida</taxon>
        <taxon>Plasmodiidae</taxon>
        <taxon>Plasmodium</taxon>
        <taxon>Plasmodium (Vinckeia)</taxon>
    </lineage>
</organism>
<gene>
    <name evidence="2" type="ORF">PY01722</name>
</gene>
<dbReference type="InterPro" id="IPR034907">
    <property type="entry name" value="NDK-like_dom"/>
</dbReference>
<dbReference type="AlphaFoldDB" id="Q7RNU3"/>
<reference evidence="2 3" key="1">
    <citation type="journal article" date="2002" name="Nature">
        <title>Genome sequence and comparative analysis of the model rodent malaria parasite Plasmodium yoelii yoelii.</title>
        <authorList>
            <person name="Carlton J.M."/>
            <person name="Angiuoli S.V."/>
            <person name="Suh B.B."/>
            <person name="Kooij T.W."/>
            <person name="Pertea M."/>
            <person name="Silva J.C."/>
            <person name="Ermolaeva M.D."/>
            <person name="Allen J.E."/>
            <person name="Selengut J.D."/>
            <person name="Koo H.L."/>
            <person name="Peterson J.D."/>
            <person name="Pop M."/>
            <person name="Kosack D.S."/>
            <person name="Shumway M.F."/>
            <person name="Bidwell S.L."/>
            <person name="Shallom S.J."/>
            <person name="van Aken S.E."/>
            <person name="Riedmuller S.B."/>
            <person name="Feldblyum T.V."/>
            <person name="Cho J.K."/>
            <person name="Quackenbush J."/>
            <person name="Sedegah M."/>
            <person name="Shoaibi A."/>
            <person name="Cummings L.M."/>
            <person name="Florens L."/>
            <person name="Yates J.R."/>
            <person name="Raine J.D."/>
            <person name="Sinden R.E."/>
            <person name="Harris M.A."/>
            <person name="Cunningham D.A."/>
            <person name="Preiser P.R."/>
            <person name="Bergman L.W."/>
            <person name="Vaidya A.B."/>
            <person name="van Lin L.H."/>
            <person name="Janse C.J."/>
            <person name="Waters A.P."/>
            <person name="Smith H.O."/>
            <person name="White O.R."/>
            <person name="Salzberg S.L."/>
            <person name="Venter J.C."/>
            <person name="Fraser C.M."/>
            <person name="Hoffman S.L."/>
            <person name="Gardner M.J."/>
            <person name="Carucci D.J."/>
        </authorList>
    </citation>
    <scope>NUCLEOTIDE SEQUENCE [LARGE SCALE GENOMIC DNA]</scope>
    <source>
        <strain evidence="2 3">17XNL</strain>
    </source>
</reference>
<evidence type="ECO:0000259" key="1">
    <source>
        <dbReference type="Pfam" id="PF00334"/>
    </source>
</evidence>
<keyword evidence="3" id="KW-1185">Reference proteome</keyword>
<dbReference type="InParanoid" id="Q7RNU3"/>
<dbReference type="STRING" id="73239.Q7RNU3"/>